<proteinExistence type="predicted"/>
<organism evidence="9 10">
    <name type="scientific">Carex littledalei</name>
    <dbReference type="NCBI Taxonomy" id="544730"/>
    <lineage>
        <taxon>Eukaryota</taxon>
        <taxon>Viridiplantae</taxon>
        <taxon>Streptophyta</taxon>
        <taxon>Embryophyta</taxon>
        <taxon>Tracheophyta</taxon>
        <taxon>Spermatophyta</taxon>
        <taxon>Magnoliopsida</taxon>
        <taxon>Liliopsida</taxon>
        <taxon>Poales</taxon>
        <taxon>Cyperaceae</taxon>
        <taxon>Cyperoideae</taxon>
        <taxon>Cariceae</taxon>
        <taxon>Carex</taxon>
        <taxon>Carex subgen. Euthyceras</taxon>
    </lineage>
</organism>
<dbReference type="Proteomes" id="UP000623129">
    <property type="component" value="Unassembled WGS sequence"/>
</dbReference>
<evidence type="ECO:0000256" key="2">
    <source>
        <dbReference type="ARBA" id="ARBA00022692"/>
    </source>
</evidence>
<keyword evidence="2 7" id="KW-0812">Transmembrane</keyword>
<dbReference type="InterPro" id="IPR001623">
    <property type="entry name" value="DnaJ_domain"/>
</dbReference>
<dbReference type="GO" id="GO:0071218">
    <property type="term" value="P:cellular response to misfolded protein"/>
    <property type="evidence" value="ECO:0007669"/>
    <property type="project" value="TreeGrafter"/>
</dbReference>
<dbReference type="Gene3D" id="1.10.287.110">
    <property type="entry name" value="DnaJ domain"/>
    <property type="match status" value="1"/>
</dbReference>
<dbReference type="PROSITE" id="PS00636">
    <property type="entry name" value="DNAJ_1"/>
    <property type="match status" value="1"/>
</dbReference>
<dbReference type="InterPro" id="IPR051100">
    <property type="entry name" value="DnaJ_subfamily_B/C"/>
</dbReference>
<name>A0A833R904_9POAL</name>
<dbReference type="GO" id="GO:0005789">
    <property type="term" value="C:endoplasmic reticulum membrane"/>
    <property type="evidence" value="ECO:0007669"/>
    <property type="project" value="UniProtKB-SubCell"/>
</dbReference>
<evidence type="ECO:0000256" key="1">
    <source>
        <dbReference type="ARBA" id="ARBA00004389"/>
    </source>
</evidence>
<dbReference type="GO" id="GO:0030544">
    <property type="term" value="F:Hsp70 protein binding"/>
    <property type="evidence" value="ECO:0007669"/>
    <property type="project" value="TreeGrafter"/>
</dbReference>
<dbReference type="Pfam" id="PF09320">
    <property type="entry name" value="DUF1977"/>
    <property type="match status" value="1"/>
</dbReference>
<feature type="region of interest" description="Disordered" evidence="6">
    <location>
        <begin position="50"/>
        <end position="81"/>
    </location>
</feature>
<dbReference type="Pfam" id="PF00226">
    <property type="entry name" value="DnaJ"/>
    <property type="match status" value="1"/>
</dbReference>
<protein>
    <submittedName>
        <fullName evidence="9">Chaperone protein dnaJ 49</fullName>
    </submittedName>
</protein>
<dbReference type="InterPro" id="IPR036869">
    <property type="entry name" value="J_dom_sf"/>
</dbReference>
<evidence type="ECO:0000256" key="4">
    <source>
        <dbReference type="ARBA" id="ARBA00022989"/>
    </source>
</evidence>
<dbReference type="InterPro" id="IPR018253">
    <property type="entry name" value="DnaJ_domain_CS"/>
</dbReference>
<dbReference type="OrthoDB" id="10250354at2759"/>
<dbReference type="CDD" id="cd06257">
    <property type="entry name" value="DnaJ"/>
    <property type="match status" value="1"/>
</dbReference>
<dbReference type="PANTHER" id="PTHR43908:SF5">
    <property type="entry name" value="CHAPERONE PROTEIN DNAJ 49"/>
    <property type="match status" value="1"/>
</dbReference>
<keyword evidence="4 7" id="KW-1133">Transmembrane helix</keyword>
<dbReference type="InterPro" id="IPR015399">
    <property type="entry name" value="DUF1977_DnaJ-like"/>
</dbReference>
<reference evidence="9" key="1">
    <citation type="submission" date="2020-01" db="EMBL/GenBank/DDBJ databases">
        <title>Genome sequence of Kobresia littledalei, the first chromosome-level genome in the family Cyperaceae.</title>
        <authorList>
            <person name="Qu G."/>
        </authorList>
    </citation>
    <scope>NUCLEOTIDE SEQUENCE</scope>
    <source>
        <strain evidence="9">C.B.Clarke</strain>
        <tissue evidence="9">Leaf</tissue>
    </source>
</reference>
<feature type="compositionally biased region" description="Polar residues" evidence="6">
    <location>
        <begin position="70"/>
        <end position="79"/>
    </location>
</feature>
<sequence length="348" mass="40466">MDGNKDEALRCIKNAESSLESGDKQRALKFVKIAKRLDPTISADHILSAIENPNTSKPTPQRENHHVSQRTHQPETSNKYTEEHVRVVREIRKNRDYYAILGVEKSSSAEEIKRAYRKLSLKIHPDKNKAPGAEEAFKNVSKAFNCLSNEQSRRNYDQTGSENYSYTLQNDNFARRRPGRNARDDYFDDLDPDEIFRTLFFGSQRGGVHHRRYHHTQRNYNTTPNPNPNPNISDAPSFLLVILLGCIMFFFIVASLPFMEPEYSLQKSYAYHIAKATEDRGVEFFVKREDFEQRFPKGGDVRVNLERAVLRDYRSLLGQHCQREMQRRFWNSGYPTPYCDKLKSFGTA</sequence>
<keyword evidence="3" id="KW-0256">Endoplasmic reticulum</keyword>
<evidence type="ECO:0000313" key="10">
    <source>
        <dbReference type="Proteomes" id="UP000623129"/>
    </source>
</evidence>
<comment type="caution">
    <text evidence="9">The sequence shown here is derived from an EMBL/GenBank/DDBJ whole genome shotgun (WGS) entry which is preliminary data.</text>
</comment>
<feature type="domain" description="J" evidence="8">
    <location>
        <begin position="96"/>
        <end position="160"/>
    </location>
</feature>
<evidence type="ECO:0000259" key="8">
    <source>
        <dbReference type="PROSITE" id="PS50076"/>
    </source>
</evidence>
<keyword evidence="10" id="KW-1185">Reference proteome</keyword>
<dbReference type="PANTHER" id="PTHR43908">
    <property type="entry name" value="AT29763P-RELATED"/>
    <property type="match status" value="1"/>
</dbReference>
<keyword evidence="5 7" id="KW-0472">Membrane</keyword>
<dbReference type="PROSITE" id="PS50076">
    <property type="entry name" value="DNAJ_2"/>
    <property type="match status" value="1"/>
</dbReference>
<comment type="subcellular location">
    <subcellularLocation>
        <location evidence="1">Endoplasmic reticulum membrane</location>
        <topology evidence="1">Single-pass membrane protein</topology>
    </subcellularLocation>
</comment>
<evidence type="ECO:0000256" key="6">
    <source>
        <dbReference type="SAM" id="MobiDB-lite"/>
    </source>
</evidence>
<dbReference type="AlphaFoldDB" id="A0A833R904"/>
<dbReference type="PRINTS" id="PR00625">
    <property type="entry name" value="JDOMAIN"/>
</dbReference>
<accession>A0A833R904</accession>
<gene>
    <name evidence="9" type="ORF">FCM35_KLT09504</name>
</gene>
<dbReference type="EMBL" id="SWLB01000002">
    <property type="protein sequence ID" value="KAF3340660.1"/>
    <property type="molecule type" value="Genomic_DNA"/>
</dbReference>
<evidence type="ECO:0000256" key="3">
    <source>
        <dbReference type="ARBA" id="ARBA00022824"/>
    </source>
</evidence>
<dbReference type="SUPFAM" id="SSF46565">
    <property type="entry name" value="Chaperone J-domain"/>
    <property type="match status" value="1"/>
</dbReference>
<evidence type="ECO:0000256" key="7">
    <source>
        <dbReference type="SAM" id="Phobius"/>
    </source>
</evidence>
<evidence type="ECO:0000313" key="9">
    <source>
        <dbReference type="EMBL" id="KAF3340660.1"/>
    </source>
</evidence>
<dbReference type="SMART" id="SM00271">
    <property type="entry name" value="DnaJ"/>
    <property type="match status" value="1"/>
</dbReference>
<evidence type="ECO:0000256" key="5">
    <source>
        <dbReference type="ARBA" id="ARBA00023136"/>
    </source>
</evidence>
<feature type="transmembrane region" description="Helical" evidence="7">
    <location>
        <begin position="238"/>
        <end position="259"/>
    </location>
</feature>